<gene>
    <name evidence="2" type="ORF">GCM10010345_30210</name>
</gene>
<protein>
    <submittedName>
        <fullName evidence="2">Uncharacterized protein</fullName>
    </submittedName>
</protein>
<name>A0ABQ3CMR1_9ACTN</name>
<evidence type="ECO:0000256" key="1">
    <source>
        <dbReference type="SAM" id="MobiDB-lite"/>
    </source>
</evidence>
<evidence type="ECO:0000313" key="2">
    <source>
        <dbReference type="EMBL" id="GHA23112.1"/>
    </source>
</evidence>
<comment type="caution">
    <text evidence="2">The sequence shown here is derived from an EMBL/GenBank/DDBJ whole genome shotgun (WGS) entry which is preliminary data.</text>
</comment>
<feature type="region of interest" description="Disordered" evidence="1">
    <location>
        <begin position="38"/>
        <end position="91"/>
    </location>
</feature>
<evidence type="ECO:0000313" key="3">
    <source>
        <dbReference type="Proteomes" id="UP000653644"/>
    </source>
</evidence>
<dbReference type="Proteomes" id="UP000653644">
    <property type="component" value="Unassembled WGS sequence"/>
</dbReference>
<sequence length="91" mass="9060">MLRRLGLFLGAVCLAYAGVLTAAFTGWGTSLNPSSLLPFGTSAEGGRAPGRIRPEGGIGRQADLPDTVRPTASPTASTTPSASASASADAN</sequence>
<accession>A0ABQ3CMR1</accession>
<organism evidence="2 3">
    <name type="scientific">Streptomyces canarius</name>
    <dbReference type="NCBI Taxonomy" id="285453"/>
    <lineage>
        <taxon>Bacteria</taxon>
        <taxon>Bacillati</taxon>
        <taxon>Actinomycetota</taxon>
        <taxon>Actinomycetes</taxon>
        <taxon>Kitasatosporales</taxon>
        <taxon>Streptomycetaceae</taxon>
        <taxon>Streptomyces</taxon>
    </lineage>
</organism>
<proteinExistence type="predicted"/>
<keyword evidence="3" id="KW-1185">Reference proteome</keyword>
<dbReference type="EMBL" id="BMVN01000008">
    <property type="protein sequence ID" value="GHA23112.1"/>
    <property type="molecule type" value="Genomic_DNA"/>
</dbReference>
<reference evidence="3" key="1">
    <citation type="journal article" date="2019" name="Int. J. Syst. Evol. Microbiol.">
        <title>The Global Catalogue of Microorganisms (GCM) 10K type strain sequencing project: providing services to taxonomists for standard genome sequencing and annotation.</title>
        <authorList>
            <consortium name="The Broad Institute Genomics Platform"/>
            <consortium name="The Broad Institute Genome Sequencing Center for Infectious Disease"/>
            <person name="Wu L."/>
            <person name="Ma J."/>
        </authorList>
    </citation>
    <scope>NUCLEOTIDE SEQUENCE [LARGE SCALE GENOMIC DNA]</scope>
    <source>
        <strain evidence="3">JCM 4733</strain>
    </source>
</reference>
<feature type="compositionally biased region" description="Low complexity" evidence="1">
    <location>
        <begin position="70"/>
        <end position="91"/>
    </location>
</feature>